<dbReference type="AlphaFoldDB" id="A0A839EN01"/>
<feature type="non-terminal residue" evidence="1">
    <location>
        <position position="1"/>
    </location>
</feature>
<keyword evidence="2" id="KW-1185">Reference proteome</keyword>
<sequence length="32" mass="3410">KGELITSANAAPIPGSKIVELRQRQDKLVYGG</sequence>
<protein>
    <submittedName>
        <fullName evidence="1">Putative homoserine dehydrogenase-like protein</fullName>
    </submittedName>
</protein>
<evidence type="ECO:0000313" key="2">
    <source>
        <dbReference type="Proteomes" id="UP000549052"/>
    </source>
</evidence>
<reference evidence="1 2" key="1">
    <citation type="submission" date="2020-07" db="EMBL/GenBank/DDBJ databases">
        <title>Genomic Encyclopedia of Type Strains, Phase IV (KMG-V): Genome sequencing to study the core and pangenomes of soil and plant-associated prokaryotes.</title>
        <authorList>
            <person name="Whitman W."/>
        </authorList>
    </citation>
    <scope>NUCLEOTIDE SEQUENCE [LARGE SCALE GENOMIC DNA]</scope>
    <source>
        <strain evidence="1 2">AN3</strain>
    </source>
</reference>
<name>A0A839EN01_9HYPH</name>
<dbReference type="EMBL" id="JACGXN010000002">
    <property type="protein sequence ID" value="MBA8878826.1"/>
    <property type="molecule type" value="Genomic_DNA"/>
</dbReference>
<proteinExistence type="predicted"/>
<accession>A0A839EN01</accession>
<gene>
    <name evidence="1" type="ORF">FHW16_002538</name>
</gene>
<evidence type="ECO:0000313" key="1">
    <source>
        <dbReference type="EMBL" id="MBA8878826.1"/>
    </source>
</evidence>
<dbReference type="Proteomes" id="UP000549052">
    <property type="component" value="Unassembled WGS sequence"/>
</dbReference>
<organism evidence="1 2">
    <name type="scientific">Phyllobacterium myrsinacearum</name>
    <dbReference type="NCBI Taxonomy" id="28101"/>
    <lineage>
        <taxon>Bacteria</taxon>
        <taxon>Pseudomonadati</taxon>
        <taxon>Pseudomonadota</taxon>
        <taxon>Alphaproteobacteria</taxon>
        <taxon>Hyphomicrobiales</taxon>
        <taxon>Phyllobacteriaceae</taxon>
        <taxon>Phyllobacterium</taxon>
    </lineage>
</organism>
<comment type="caution">
    <text evidence="1">The sequence shown here is derived from an EMBL/GenBank/DDBJ whole genome shotgun (WGS) entry which is preliminary data.</text>
</comment>